<dbReference type="GO" id="GO:0009425">
    <property type="term" value="C:bacterial-type flagellum basal body"/>
    <property type="evidence" value="ECO:0007669"/>
    <property type="project" value="UniProtKB-SubCell"/>
</dbReference>
<dbReference type="GO" id="GO:0044780">
    <property type="term" value="P:bacterial-type flagellum assembly"/>
    <property type="evidence" value="ECO:0007669"/>
    <property type="project" value="InterPro"/>
</dbReference>
<reference evidence="10 11" key="1">
    <citation type="submission" date="2020-08" db="EMBL/GenBank/DDBJ databases">
        <title>Genomic Encyclopedia of Type Strains, Phase IV (KMG-IV): sequencing the most valuable type-strain genomes for metagenomic binning, comparative biology and taxonomic classification.</title>
        <authorList>
            <person name="Goeker M."/>
        </authorList>
    </citation>
    <scope>NUCLEOTIDE SEQUENCE [LARGE SCALE GENOMIC DNA]</scope>
    <source>
        <strain evidence="10 11">DSM 26736</strain>
    </source>
</reference>
<dbReference type="NCBIfam" id="TIGR02492">
    <property type="entry name" value="flgK_ends"/>
    <property type="match status" value="1"/>
</dbReference>
<evidence type="ECO:0000313" key="10">
    <source>
        <dbReference type="EMBL" id="MBB5710782.1"/>
    </source>
</evidence>
<dbReference type="EMBL" id="JACIJF010000004">
    <property type="protein sequence ID" value="MBB5710782.1"/>
    <property type="molecule type" value="Genomic_DNA"/>
</dbReference>
<evidence type="ECO:0000256" key="6">
    <source>
        <dbReference type="ARBA" id="ARBA00023143"/>
    </source>
</evidence>
<dbReference type="InterPro" id="IPR001444">
    <property type="entry name" value="Flag_bb_rod_N"/>
</dbReference>
<dbReference type="GO" id="GO:0009424">
    <property type="term" value="C:bacterial-type flagellum hook"/>
    <property type="evidence" value="ECO:0007669"/>
    <property type="project" value="InterPro"/>
</dbReference>
<dbReference type="SUPFAM" id="SSF64518">
    <property type="entry name" value="Phase 1 flagellin"/>
    <property type="match status" value="1"/>
</dbReference>
<dbReference type="PRINTS" id="PR01005">
    <property type="entry name" value="FLGHOOKAP1"/>
</dbReference>
<comment type="caution">
    <text evidence="10">The sequence shown here is derived from an EMBL/GenBank/DDBJ whole genome shotgun (WGS) entry which is preliminary data.</text>
</comment>
<evidence type="ECO:0000256" key="5">
    <source>
        <dbReference type="ARBA" id="ARBA00022525"/>
    </source>
</evidence>
<keyword evidence="10" id="KW-0966">Cell projection</keyword>
<gene>
    <name evidence="10" type="ORF">FHT02_002013</name>
</gene>
<feature type="domain" description="Flagellar hook-associated protein FlgK helical" evidence="9">
    <location>
        <begin position="89"/>
        <end position="323"/>
    </location>
</feature>
<keyword evidence="10" id="KW-0282">Flagellum</keyword>
<proteinExistence type="inferred from homology"/>
<evidence type="ECO:0000259" key="9">
    <source>
        <dbReference type="Pfam" id="PF22638"/>
    </source>
</evidence>
<evidence type="ECO:0000313" key="11">
    <source>
        <dbReference type="Proteomes" id="UP000527143"/>
    </source>
</evidence>
<comment type="subcellular location">
    <subcellularLocation>
        <location evidence="1">Bacterial flagellum basal body</location>
    </subcellularLocation>
    <subcellularLocation>
        <location evidence="2">Secreted</location>
    </subcellularLocation>
</comment>
<evidence type="ECO:0000256" key="4">
    <source>
        <dbReference type="ARBA" id="ARBA00016244"/>
    </source>
</evidence>
<organism evidence="10 11">
    <name type="scientific">Sphingomonas xinjiangensis</name>
    <dbReference type="NCBI Taxonomy" id="643568"/>
    <lineage>
        <taxon>Bacteria</taxon>
        <taxon>Pseudomonadati</taxon>
        <taxon>Pseudomonadota</taxon>
        <taxon>Alphaproteobacteria</taxon>
        <taxon>Sphingomonadales</taxon>
        <taxon>Sphingomonadaceae</taxon>
        <taxon>Sphingomonas</taxon>
    </lineage>
</organism>
<accession>A0A840YQD5</accession>
<evidence type="ECO:0000256" key="2">
    <source>
        <dbReference type="ARBA" id="ARBA00004613"/>
    </source>
</evidence>
<dbReference type="GO" id="GO:0005198">
    <property type="term" value="F:structural molecule activity"/>
    <property type="evidence" value="ECO:0007669"/>
    <property type="project" value="InterPro"/>
</dbReference>
<evidence type="ECO:0000259" key="8">
    <source>
        <dbReference type="Pfam" id="PF06429"/>
    </source>
</evidence>
<dbReference type="Proteomes" id="UP000527143">
    <property type="component" value="Unassembled WGS sequence"/>
</dbReference>
<protein>
    <recommendedName>
        <fullName evidence="4">Flagellar hook-associated protein 1</fullName>
    </recommendedName>
</protein>
<evidence type="ECO:0000259" key="7">
    <source>
        <dbReference type="Pfam" id="PF00460"/>
    </source>
</evidence>
<dbReference type="Pfam" id="PF00460">
    <property type="entry name" value="Flg_bb_rod"/>
    <property type="match status" value="1"/>
</dbReference>
<dbReference type="AlphaFoldDB" id="A0A840YQD5"/>
<feature type="domain" description="Flagellar basal-body/hook protein C-terminal" evidence="8">
    <location>
        <begin position="666"/>
        <end position="704"/>
    </location>
</feature>
<dbReference type="InterPro" id="IPR002371">
    <property type="entry name" value="FlgK"/>
</dbReference>
<name>A0A840YQD5_9SPHN</name>
<keyword evidence="5" id="KW-0964">Secreted</keyword>
<dbReference type="Pfam" id="PF06429">
    <property type="entry name" value="Flg_bbr_C"/>
    <property type="match status" value="1"/>
</dbReference>
<sequence>MALNDILSSATSGLAAAQAGLRAVSNNIANVGVTGYARQRVDLSAGVTSGQVNGVVVGQPTRVADKFLEATVYRRAGDYGRAEASSTYLDRLQALLGQPGSSTGLPARLDSISKSAIAMTGSQASEQTTAVFNADVQDAITSMQQMQEDVAGLRGDVEAEVGYSVDKINSLLSRIHDLNGTVASATGLGKDAGGAADQRMNAIQELSGLMAVTVREQPDGRVSIETTTGQPLLDKKLRQLSYPTAGGGTSQPTYPSIEIRFANADGSPGVASGDKIDGAAIGGKLGGLIDLRDRALPAFTDQLGTLFGGLAQSLNKVANAGSTVPPPASLDGRQTGLVGGDRLGFTGAATFAVTKSDGTLVASKRIDFDALGPNATIDDMVSAINIGLGGSATGVGGAATASFVDGKLKITANGSGNGVAIGQDATSPSARGDVGVSQFFGLNDMIRSDSSSLVPSGFALGDKHGFAAGETTQMVLRDAMGRVLANHTLEPAAGGTFGDLVDDLNASPLGDFGDFALDDKGRLQFQPGTGSAGANLSVPADSTNRFDTGRTFSSLMSVTGASSGLSDSQVRADILSSPGRLPLAQLQTNAAVGTKALGAGDLRNATAFVNQLDAAVDFGKGGTATLERFSSLFLGRVGLEASQADSRLTDSAARMDDAVNRRDSFAGVNIDEELAQMVVLQNSYSAAARVISTASEMYDTLLNMV</sequence>
<keyword evidence="6" id="KW-0975">Bacterial flagellum</keyword>
<dbReference type="Pfam" id="PF22638">
    <property type="entry name" value="FlgK_D1"/>
    <property type="match status" value="1"/>
</dbReference>
<dbReference type="PANTHER" id="PTHR30033">
    <property type="entry name" value="FLAGELLAR HOOK-ASSOCIATED PROTEIN 1"/>
    <property type="match status" value="1"/>
</dbReference>
<dbReference type="GO" id="GO:0005576">
    <property type="term" value="C:extracellular region"/>
    <property type="evidence" value="ECO:0007669"/>
    <property type="project" value="UniProtKB-SubCell"/>
</dbReference>
<dbReference type="InterPro" id="IPR053927">
    <property type="entry name" value="FlgK_helical"/>
</dbReference>
<evidence type="ECO:0000256" key="3">
    <source>
        <dbReference type="ARBA" id="ARBA00009677"/>
    </source>
</evidence>
<keyword evidence="10" id="KW-0969">Cilium</keyword>
<dbReference type="RefSeq" id="WP_184086957.1">
    <property type="nucleotide sequence ID" value="NZ_JACIJF010000004.1"/>
</dbReference>
<feature type="domain" description="Flagellar basal body rod protein N-terminal" evidence="7">
    <location>
        <begin position="9"/>
        <end position="36"/>
    </location>
</feature>
<keyword evidence="11" id="KW-1185">Reference proteome</keyword>
<evidence type="ECO:0000256" key="1">
    <source>
        <dbReference type="ARBA" id="ARBA00004117"/>
    </source>
</evidence>
<dbReference type="InterPro" id="IPR010930">
    <property type="entry name" value="Flg_bb/hook_C_dom"/>
</dbReference>
<comment type="similarity">
    <text evidence="3">Belongs to the flagella basal body rod proteins family.</text>
</comment>
<dbReference type="PANTHER" id="PTHR30033:SF1">
    <property type="entry name" value="FLAGELLAR HOOK-ASSOCIATED PROTEIN 1"/>
    <property type="match status" value="1"/>
</dbReference>